<dbReference type="Proteomes" id="UP000245207">
    <property type="component" value="Unassembled WGS sequence"/>
</dbReference>
<feature type="signal peptide" evidence="1">
    <location>
        <begin position="1"/>
        <end position="23"/>
    </location>
</feature>
<dbReference type="PANTHER" id="PTHR33474:SF2">
    <property type="entry name" value="TRANSMEMBRANE PROTEIN"/>
    <property type="match status" value="1"/>
</dbReference>
<name>A0A2U1MNV7_ARTAN</name>
<dbReference type="PANTHER" id="PTHR33474">
    <property type="entry name" value="TRANSMEMBRANE PROTEIN"/>
    <property type="match status" value="1"/>
</dbReference>
<keyword evidence="1" id="KW-0732">Signal</keyword>
<gene>
    <name evidence="2" type="ORF">CTI12_AA245210</name>
</gene>
<dbReference type="STRING" id="35608.A0A2U1MNV7"/>
<sequence length="82" mass="9184">MASCIRFIVLLLGFLLLVSTFNAIPVSRTMNLNDEGSLEVSRTTYSESIDDNWDESILSRRMMISTNDYPGSGANDRHTPRA</sequence>
<evidence type="ECO:0000313" key="3">
    <source>
        <dbReference type="Proteomes" id="UP000245207"/>
    </source>
</evidence>
<comment type="caution">
    <text evidence="2">The sequence shown here is derived from an EMBL/GenBank/DDBJ whole genome shotgun (WGS) entry which is preliminary data.</text>
</comment>
<dbReference type="OrthoDB" id="747636at2759"/>
<feature type="chain" id="PRO_5015434418" evidence="1">
    <location>
        <begin position="24"/>
        <end position="82"/>
    </location>
</feature>
<evidence type="ECO:0000313" key="2">
    <source>
        <dbReference type="EMBL" id="PWA62904.1"/>
    </source>
</evidence>
<keyword evidence="3" id="KW-1185">Reference proteome</keyword>
<reference evidence="2 3" key="1">
    <citation type="journal article" date="2018" name="Mol. Plant">
        <title>The genome of Artemisia annua provides insight into the evolution of Asteraceae family and artemisinin biosynthesis.</title>
        <authorList>
            <person name="Shen Q."/>
            <person name="Zhang L."/>
            <person name="Liao Z."/>
            <person name="Wang S."/>
            <person name="Yan T."/>
            <person name="Shi P."/>
            <person name="Liu M."/>
            <person name="Fu X."/>
            <person name="Pan Q."/>
            <person name="Wang Y."/>
            <person name="Lv Z."/>
            <person name="Lu X."/>
            <person name="Zhang F."/>
            <person name="Jiang W."/>
            <person name="Ma Y."/>
            <person name="Chen M."/>
            <person name="Hao X."/>
            <person name="Li L."/>
            <person name="Tang Y."/>
            <person name="Lv G."/>
            <person name="Zhou Y."/>
            <person name="Sun X."/>
            <person name="Brodelius P.E."/>
            <person name="Rose J.K.C."/>
            <person name="Tang K."/>
        </authorList>
    </citation>
    <scope>NUCLEOTIDE SEQUENCE [LARGE SCALE GENOMIC DNA]</scope>
    <source>
        <strain evidence="3">cv. Huhao1</strain>
        <tissue evidence="2">Leaf</tissue>
    </source>
</reference>
<dbReference type="AlphaFoldDB" id="A0A2U1MNV7"/>
<organism evidence="2 3">
    <name type="scientific">Artemisia annua</name>
    <name type="common">Sweet wormwood</name>
    <dbReference type="NCBI Taxonomy" id="35608"/>
    <lineage>
        <taxon>Eukaryota</taxon>
        <taxon>Viridiplantae</taxon>
        <taxon>Streptophyta</taxon>
        <taxon>Embryophyta</taxon>
        <taxon>Tracheophyta</taxon>
        <taxon>Spermatophyta</taxon>
        <taxon>Magnoliopsida</taxon>
        <taxon>eudicotyledons</taxon>
        <taxon>Gunneridae</taxon>
        <taxon>Pentapetalae</taxon>
        <taxon>asterids</taxon>
        <taxon>campanulids</taxon>
        <taxon>Asterales</taxon>
        <taxon>Asteraceae</taxon>
        <taxon>Asteroideae</taxon>
        <taxon>Anthemideae</taxon>
        <taxon>Artemisiinae</taxon>
        <taxon>Artemisia</taxon>
    </lineage>
</organism>
<evidence type="ECO:0000256" key="1">
    <source>
        <dbReference type="SAM" id="SignalP"/>
    </source>
</evidence>
<dbReference type="EMBL" id="PKPP01004758">
    <property type="protein sequence ID" value="PWA62904.1"/>
    <property type="molecule type" value="Genomic_DNA"/>
</dbReference>
<accession>A0A2U1MNV7</accession>
<proteinExistence type="predicted"/>
<protein>
    <submittedName>
        <fullName evidence="2">Uncharacterized protein</fullName>
    </submittedName>
</protein>